<feature type="region of interest" description="Disordered" evidence="1">
    <location>
        <begin position="639"/>
        <end position="664"/>
    </location>
</feature>
<feature type="compositionally biased region" description="Pro residues" evidence="1">
    <location>
        <begin position="1986"/>
        <end position="1996"/>
    </location>
</feature>
<dbReference type="EMBL" id="BRXU01000017">
    <property type="protein sequence ID" value="GLC56967.1"/>
    <property type="molecule type" value="Genomic_DNA"/>
</dbReference>
<feature type="region of interest" description="Disordered" evidence="1">
    <location>
        <begin position="1"/>
        <end position="218"/>
    </location>
</feature>
<feature type="compositionally biased region" description="Low complexity" evidence="1">
    <location>
        <begin position="454"/>
        <end position="470"/>
    </location>
</feature>
<evidence type="ECO:0000313" key="3">
    <source>
        <dbReference type="Proteomes" id="UP001165080"/>
    </source>
</evidence>
<feature type="compositionally biased region" description="Gly residues" evidence="1">
    <location>
        <begin position="1015"/>
        <end position="1027"/>
    </location>
</feature>
<keyword evidence="3" id="KW-1185">Reference proteome</keyword>
<feature type="region of interest" description="Disordered" evidence="1">
    <location>
        <begin position="2570"/>
        <end position="2600"/>
    </location>
</feature>
<feature type="compositionally biased region" description="Basic residues" evidence="1">
    <location>
        <begin position="2646"/>
        <end position="2670"/>
    </location>
</feature>
<feature type="compositionally biased region" description="Low complexity" evidence="1">
    <location>
        <begin position="1491"/>
        <end position="1513"/>
    </location>
</feature>
<reference evidence="2 3" key="1">
    <citation type="journal article" date="2023" name="Commun. Biol.">
        <title>Reorganization of the ancestral sex-determining regions during the evolution of trioecy in Pleodorina starrii.</title>
        <authorList>
            <person name="Takahashi K."/>
            <person name="Suzuki S."/>
            <person name="Kawai-Toyooka H."/>
            <person name="Yamamoto K."/>
            <person name="Hamaji T."/>
            <person name="Ootsuki R."/>
            <person name="Yamaguchi H."/>
            <person name="Kawachi M."/>
            <person name="Higashiyama T."/>
            <person name="Nozaki H."/>
        </authorList>
    </citation>
    <scope>NUCLEOTIDE SEQUENCE [LARGE SCALE GENOMIC DNA]</scope>
    <source>
        <strain evidence="2 3">NIES-4479</strain>
    </source>
</reference>
<feature type="compositionally biased region" description="Gly residues" evidence="1">
    <location>
        <begin position="2704"/>
        <end position="2721"/>
    </location>
</feature>
<feature type="compositionally biased region" description="Basic residues" evidence="1">
    <location>
        <begin position="790"/>
        <end position="805"/>
    </location>
</feature>
<feature type="region of interest" description="Disordered" evidence="1">
    <location>
        <begin position="1469"/>
        <end position="1534"/>
    </location>
</feature>
<evidence type="ECO:0000313" key="2">
    <source>
        <dbReference type="EMBL" id="GLC56967.1"/>
    </source>
</evidence>
<feature type="compositionally biased region" description="Polar residues" evidence="1">
    <location>
        <begin position="1280"/>
        <end position="1297"/>
    </location>
</feature>
<feature type="compositionally biased region" description="Low complexity" evidence="1">
    <location>
        <begin position="2577"/>
        <end position="2600"/>
    </location>
</feature>
<protein>
    <submittedName>
        <fullName evidence="2">Uncharacterized protein</fullName>
    </submittedName>
</protein>
<feature type="region of interest" description="Disordered" evidence="1">
    <location>
        <begin position="233"/>
        <end position="271"/>
    </location>
</feature>
<feature type="compositionally biased region" description="Low complexity" evidence="1">
    <location>
        <begin position="1028"/>
        <end position="1037"/>
    </location>
</feature>
<feature type="region of interest" description="Disordered" evidence="1">
    <location>
        <begin position="853"/>
        <end position="879"/>
    </location>
</feature>
<feature type="compositionally biased region" description="Low complexity" evidence="1">
    <location>
        <begin position="1612"/>
        <end position="1625"/>
    </location>
</feature>
<feature type="compositionally biased region" description="Basic and acidic residues" evidence="1">
    <location>
        <begin position="159"/>
        <end position="168"/>
    </location>
</feature>
<sequence length="2878" mass="283638">MEPNAAWINQTSSPWPLVHSQARPARQREGSLLSPGGERAAVAGGLLSRAVPVASNGTPRQVERPDAKSMEAAKRTTSYSLRSRSSVPGSVRPSNEPDASGSPQSVQVPKNTGTKEGERGTGASAPSEPKPYNVARAEPSPTRHEVHAMYTGVLASSLRLKDLLDKQQQRQQQQPPSQQQRQQSHAARGEPPGESAELVGEAAAAVNIRRQGNDGSVPRSQLAQLARMLLDPANGGSADSLTRQHPTANPGGQAADGSHSQVAGSGRAPTAAEAMAIEGGDVSMAELDACLATGSVMVQVEVPTSARAAAGRQLEQPPAGIKGEPRRASKAAADPVPAAASPSCVAGGGSQLPLWRCSSPLDLCQAVHSAQARAKVTAAGALVTRSPVAAAPGALATAAVTPTQHPGPGPAPEQCGHTPGSARIRLQLPEPCPVKDLEASPQPHKNFDKRRGGSDSSPNAAAADGPSAPSRGGGSGGLADSAQRVGASVGGRSRSVSRLNPVHPSNKQTGCGAPKPCPEVRFSAAAAAETAGGGQSKVPATVANGELAGCAAHEQDDGGAEPRRKIVLGENARDEAAAPCGGDGGGTAAAGAAQRGPSADRTPAVAGASAAMATCLATVLSPTPSPHDTDPWATIAQLAARATTNADTSSQRRRRRRKSDAAPSVDLTVEAIDLTAEAIDLTAEVEAEGPAATSRVAAQAAAGDACGGAAASGRVAPDDGAETAAAAAAVTVQQLSAGDDEDYGASSPAGEEQQQPVPAKQATADKAASSLRSVSFSEAAPRPVSEGRGGRGRKGRGRGRGRGRRPLAAGTEPGKAAAAGAPPPLPAANGEVPRGHEDAATAAMGVALDATALPSSLTPRPTLGLADGAGSGEESSPDVPIGKLAAAAAAAAAGAAAGPAQPELPQAQALSDLPAVTPAAPNRAGAAVPAVAPTAGGILGLAALVPASAGRSSARAPDSLDVPIGVLAAGAIAAATKSPGSSPNPGKGAVEPLACVAAGGPQQGPADKKQPEGAAGSGAASGSGGAGSAEVSEAGAEAEGRKKRRKRRRRSPAPTDGKDADAAEDPAVAGTRCDPPAAQLEAAVEQAAPQPSAATLAAPSAPPKANAGTAASEAGAGAKVTHPSGPSGAPLEATSANLAAEAGAAQPPSIGAPGTAASKLQLSQKWKRQRICGAPPPAALLAGGSRPGPVGRPRLLAGAGAPSAGPQPPQPARNGGEGGAQGPSRQTGAPRPDTPSEEYSVADGRTSSGADGAAKAGVMDVAMADRMSGEEGTQPERQQDGVSASTQQDAPLAQNPQGPHEPGVDSQAQDQRREDNGGGSSADNGEGVSRVLDAGQSQKKQQAMQCEPEGANDTGTSAAAANLVSERDTDGSGMAADRDYAPPPLPAAVSRGAHLRSMWKRPRLAEAPRPAPGMTGPTGRRVLLGGGLRAGPAVDARTGGGEGRAAAASANGTSPIVDGECEVRLQPAAGEAGAKSGDAGAQAKEAAVRDSATGTNPTGSGSGSDASGLASGTGPRGDGAMAMEEDPTPGRANSAAPAAVAAAVAQVHGAHAAGAFGSLAGADVLHRTPPRAPRLPVALAAGVAAPSPRASAGGSLGKPPRSPGDLRLAGVSLSPHIVPSPSPSSRGGGGGASGHRLRDPSLHPAAVSGSASLSPVQPLLSKFQSAAIPSPRSAVSLAAAAPGVFAAAQAADAASPAAAARARSPLALLAATQKRDAAGVAAAAETSFLQPLAPIRTSKTPQPTGAAPARGAAAAGVKPSVVQAVEALLSIPLLADDGLPDSADAAVAATAAADGDDEMHRAAADSPAVADIAAPPAAVSGCRLERLLDAASHRSVAAAAAAPEPQATALHSSLALLVDAAAAQGSAVEAGARLAPQPGAAAAAEAGREQVPSGGNSDPPSEGPRPLRSAIRGMQRFFSAMGPWVGMSPSGAAKSPVQGSAPAGAVAPEAAPRGASGSSGGGVGAGSCFLVCEERLDLFSGKAASPLPPRPRPGGKPPSEASRAAPGGSRLAGRLSPSKALPMGQTGSPVASLRPADGYNTPPCGSSKSRAPLHGPSGWPRSTLYPGHQYDSMIEDVVQQMLNETSPDGPPPLELGRPAACPAAAGPSGTATAASTAANLRDGVTGVVAHQTPTLPASGDENKPLAVNGVAPMPATAAAAAAAGHSPQQTPPLRRSIYLSSPTGKRRRSPGAEEPDTAAADVAADGGGGGDSQQPGADGAVAQPQAPLLGHRRRPRKAARVDGGSAATAAAAACDNMNLDEMSNLGSDDSNSDEDMLDSYAAGGGPGRGAGGQVKAHGPVRGGPGGRGPGSMFAGRLMPYGAPGGSNWMKPGLAWNRTAAAPPGQQPMGPARVSPQIRGPFGSWRPSPTGPGASAMAGARPGPSAGLEPGSPGDSLLDVPRMLSKPRVAGSRRQGTYLSAKAEASEANARPTLEQEYREALINSRLAQAWAAGERWARCDLAGLPADLSKRGVAERLAQLESAASKLHCYREAEGASKIMAKVEEEWEHLKSIRMAAAARATARTPTGATPSPAPGHFPAGRPPHTPLPFAAHAHAHAVAAAAAVHAAALGPPPGSSQPDAAAAAAATPPPEGAAAAPASIAAPGTAHHGLAGLVSAHAHAHCHRGSPPPPASASQRLHTPSQPPHAHHHHNHGSGNPLHHHHQHSHPHHSLQPGDAQQRTAAAGANLLQAGSQATPTVHPPQGRGGVAGGSQQGEAGGLGQRQQEPGNAAGAGEGFGTPVLRTGLNNGDQPNEATPLQPGGRNAGGMSTLRNPQQLQLTPPASILKTVPTPYTALGAAAMAGALVAGGATLAGTPGGGTATGRKAVQFAPVLELGPQSGYRHTERPAPLPRPSFDLSQSQSKLEPQQEQQQQEQQQG</sequence>
<feature type="region of interest" description="Disordered" evidence="1">
    <location>
        <begin position="1879"/>
        <end position="1908"/>
    </location>
</feature>
<feature type="compositionally biased region" description="Basic and acidic residues" evidence="1">
    <location>
        <begin position="61"/>
        <end position="74"/>
    </location>
</feature>
<accession>A0A9W6F5A0</accession>
<feature type="region of interest" description="Disordered" evidence="1">
    <location>
        <begin position="2518"/>
        <end position="2549"/>
    </location>
</feature>
<feature type="region of interest" description="Disordered" evidence="1">
    <location>
        <begin position="1928"/>
        <end position="1961"/>
    </location>
</feature>
<feature type="region of interest" description="Disordered" evidence="1">
    <location>
        <begin position="997"/>
        <end position="1455"/>
    </location>
</feature>
<feature type="region of interest" description="Disordered" evidence="1">
    <location>
        <begin position="2363"/>
        <end position="2394"/>
    </location>
</feature>
<feature type="compositionally biased region" description="Gly residues" evidence="1">
    <location>
        <begin position="2282"/>
        <end position="2292"/>
    </location>
</feature>
<feature type="compositionally biased region" description="Basic and acidic residues" evidence="1">
    <location>
        <begin position="553"/>
        <end position="564"/>
    </location>
</feature>
<feature type="compositionally biased region" description="Basic residues" evidence="1">
    <location>
        <begin position="1393"/>
        <end position="1402"/>
    </location>
</feature>
<feature type="compositionally biased region" description="Low complexity" evidence="1">
    <location>
        <begin position="2518"/>
        <end position="2531"/>
    </location>
</feature>
<feature type="compositionally biased region" description="Polar residues" evidence="1">
    <location>
        <begin position="101"/>
        <end position="112"/>
    </location>
</feature>
<feature type="region of interest" description="Disordered" evidence="1">
    <location>
        <begin position="732"/>
        <end position="833"/>
    </location>
</feature>
<feature type="region of interest" description="Disordered" evidence="1">
    <location>
        <begin position="2618"/>
        <end position="2682"/>
    </location>
</feature>
<feature type="compositionally biased region" description="Pro residues" evidence="1">
    <location>
        <begin position="2532"/>
        <end position="2547"/>
    </location>
</feature>
<dbReference type="Proteomes" id="UP001165080">
    <property type="component" value="Unassembled WGS sequence"/>
</dbReference>
<feature type="region of interest" description="Disordered" evidence="1">
    <location>
        <begin position="2084"/>
        <end position="2116"/>
    </location>
</feature>
<feature type="region of interest" description="Disordered" evidence="1">
    <location>
        <begin position="2694"/>
        <end position="2774"/>
    </location>
</feature>
<feature type="region of interest" description="Disordered" evidence="1">
    <location>
        <begin position="2158"/>
        <end position="2244"/>
    </location>
</feature>
<feature type="region of interest" description="Disordered" evidence="1">
    <location>
        <begin position="2261"/>
        <end position="2310"/>
    </location>
</feature>
<gene>
    <name evidence="2" type="primary">PLEST003139</name>
    <name evidence="2" type="ORF">PLESTB_001168600</name>
</gene>
<feature type="compositionally biased region" description="Low complexity" evidence="1">
    <location>
        <begin position="1444"/>
        <end position="1454"/>
    </location>
</feature>
<organism evidence="2 3">
    <name type="scientific">Pleodorina starrii</name>
    <dbReference type="NCBI Taxonomy" id="330485"/>
    <lineage>
        <taxon>Eukaryota</taxon>
        <taxon>Viridiplantae</taxon>
        <taxon>Chlorophyta</taxon>
        <taxon>core chlorophytes</taxon>
        <taxon>Chlorophyceae</taxon>
        <taxon>CS clade</taxon>
        <taxon>Chlamydomonadales</taxon>
        <taxon>Volvocaceae</taxon>
        <taxon>Pleodorina</taxon>
    </lineage>
</organism>
<feature type="compositionally biased region" description="Polar residues" evidence="1">
    <location>
        <begin position="237"/>
        <end position="247"/>
    </location>
</feature>
<feature type="region of interest" description="Disordered" evidence="1">
    <location>
        <begin position="2835"/>
        <end position="2878"/>
    </location>
</feature>
<feature type="compositionally biased region" description="Low complexity" evidence="1">
    <location>
        <begin position="75"/>
        <end position="94"/>
    </location>
</feature>
<evidence type="ECO:0000256" key="1">
    <source>
        <dbReference type="SAM" id="MobiDB-lite"/>
    </source>
</evidence>
<feature type="compositionally biased region" description="Polar residues" evidence="1">
    <location>
        <begin position="2745"/>
        <end position="2756"/>
    </location>
</feature>
<proteinExistence type="predicted"/>
<comment type="caution">
    <text evidence="2">The sequence shown here is derived from an EMBL/GenBank/DDBJ whole genome shotgun (WGS) entry which is preliminary data.</text>
</comment>
<feature type="compositionally biased region" description="Low complexity" evidence="1">
    <location>
        <begin position="478"/>
        <end position="498"/>
    </location>
</feature>
<feature type="region of interest" description="Disordered" evidence="1">
    <location>
        <begin position="1981"/>
        <end position="2058"/>
    </location>
</feature>
<feature type="compositionally biased region" description="Low complexity" evidence="1">
    <location>
        <begin position="169"/>
        <end position="184"/>
    </location>
</feature>
<feature type="compositionally biased region" description="Gly residues" evidence="1">
    <location>
        <begin position="2300"/>
        <end position="2309"/>
    </location>
</feature>
<feature type="region of interest" description="Disordered" evidence="1">
    <location>
        <begin position="308"/>
        <end position="342"/>
    </location>
</feature>
<feature type="compositionally biased region" description="Basic and acidic residues" evidence="1">
    <location>
        <begin position="1365"/>
        <end position="1380"/>
    </location>
</feature>
<feature type="compositionally biased region" description="Low complexity" evidence="1">
    <location>
        <begin position="808"/>
        <end position="820"/>
    </location>
</feature>
<feature type="region of interest" description="Disordered" evidence="1">
    <location>
        <begin position="1585"/>
        <end position="1651"/>
    </location>
</feature>
<feature type="compositionally biased region" description="Polar residues" evidence="1">
    <location>
        <begin position="1335"/>
        <end position="1344"/>
    </location>
</feature>
<feature type="compositionally biased region" description="Low complexity" evidence="1">
    <location>
        <begin position="1075"/>
        <end position="1118"/>
    </location>
</feature>
<name>A0A9W6F5A0_9CHLO</name>
<feature type="compositionally biased region" description="Low complexity" evidence="1">
    <location>
        <begin position="2098"/>
        <end position="2116"/>
    </location>
</feature>
<feature type="compositionally biased region" description="Low complexity" evidence="1">
    <location>
        <begin position="2858"/>
        <end position="2878"/>
    </location>
</feature>
<feature type="compositionally biased region" description="Low complexity" evidence="1">
    <location>
        <begin position="1179"/>
        <end position="1204"/>
    </location>
</feature>
<feature type="compositionally biased region" description="Basic residues" evidence="1">
    <location>
        <begin position="1041"/>
        <end position="1051"/>
    </location>
</feature>
<feature type="compositionally biased region" description="Low complexity" evidence="1">
    <location>
        <begin position="1939"/>
        <end position="1956"/>
    </location>
</feature>
<feature type="compositionally biased region" description="Low complexity" evidence="1">
    <location>
        <begin position="330"/>
        <end position="342"/>
    </location>
</feature>
<feature type="region of interest" description="Disordered" evidence="1">
    <location>
        <begin position="549"/>
        <end position="607"/>
    </location>
</feature>
<feature type="region of interest" description="Disordered" evidence="1">
    <location>
        <begin position="399"/>
        <end position="518"/>
    </location>
</feature>